<gene>
    <name evidence="2" type="ORF">DES37_102268</name>
</gene>
<feature type="transmembrane region" description="Helical" evidence="1">
    <location>
        <begin position="77"/>
        <end position="95"/>
    </location>
</feature>
<keyword evidence="1" id="KW-0472">Membrane</keyword>
<keyword evidence="3" id="KW-1185">Reference proteome</keyword>
<feature type="transmembrane region" description="Helical" evidence="1">
    <location>
        <begin position="143"/>
        <end position="160"/>
    </location>
</feature>
<accession>A0A317Q7I6</accession>
<dbReference type="SUPFAM" id="SSF103473">
    <property type="entry name" value="MFS general substrate transporter"/>
    <property type="match status" value="1"/>
</dbReference>
<feature type="transmembrane region" description="Helical" evidence="1">
    <location>
        <begin position="101"/>
        <end position="122"/>
    </location>
</feature>
<dbReference type="EMBL" id="QGTS01000002">
    <property type="protein sequence ID" value="PWW11660.1"/>
    <property type="molecule type" value="Genomic_DNA"/>
</dbReference>
<proteinExistence type="predicted"/>
<feature type="transmembrane region" description="Helical" evidence="1">
    <location>
        <begin position="20"/>
        <end position="39"/>
    </location>
</feature>
<organism evidence="2 3">
    <name type="scientific">Mangrovibacter plantisponsor</name>
    <dbReference type="NCBI Taxonomy" id="451513"/>
    <lineage>
        <taxon>Bacteria</taxon>
        <taxon>Pseudomonadati</taxon>
        <taxon>Pseudomonadota</taxon>
        <taxon>Gammaproteobacteria</taxon>
        <taxon>Enterobacterales</taxon>
        <taxon>Enterobacteriaceae</taxon>
        <taxon>Mangrovibacter</taxon>
    </lineage>
</organism>
<feature type="transmembrane region" description="Helical" evidence="1">
    <location>
        <begin position="166"/>
        <end position="184"/>
    </location>
</feature>
<sequence>MTALPVSPSVAENTRFTATALLYSGLAAQIALLLMLSVQESITDAITLVLLLVIAFTGGYLGSRWPVFRQQNWLNRLYYGFLVSAAGMLFLVMALQGAYNWFPLVPGVAISGLGQGIVAMAAANTNRSHPVTMRPLSRTLWKVAGALLSIVVCLHIQGQFSGITGFPYAFALLLDLALLGALYVRITRAEQGA</sequence>
<feature type="transmembrane region" description="Helical" evidence="1">
    <location>
        <begin position="45"/>
        <end position="65"/>
    </location>
</feature>
<name>A0A317Q7I6_9ENTR</name>
<dbReference type="InterPro" id="IPR036259">
    <property type="entry name" value="MFS_trans_sf"/>
</dbReference>
<keyword evidence="1" id="KW-0812">Transmembrane</keyword>
<evidence type="ECO:0000313" key="3">
    <source>
        <dbReference type="Proteomes" id="UP000246744"/>
    </source>
</evidence>
<dbReference type="Proteomes" id="UP000246744">
    <property type="component" value="Unassembled WGS sequence"/>
</dbReference>
<reference evidence="2 3" key="1">
    <citation type="submission" date="2018-05" db="EMBL/GenBank/DDBJ databases">
        <title>Genomic Encyclopedia of Type Strains, Phase IV (KMG-IV): sequencing the most valuable type-strain genomes for metagenomic binning, comparative biology and taxonomic classification.</title>
        <authorList>
            <person name="Goeker M."/>
        </authorList>
    </citation>
    <scope>NUCLEOTIDE SEQUENCE [LARGE SCALE GENOMIC DNA]</scope>
    <source>
        <strain evidence="2 3">DSM 19579</strain>
    </source>
</reference>
<dbReference type="RefSeq" id="WP_110024934.1">
    <property type="nucleotide sequence ID" value="NZ_QGTS01000002.1"/>
</dbReference>
<comment type="caution">
    <text evidence="2">The sequence shown here is derived from an EMBL/GenBank/DDBJ whole genome shotgun (WGS) entry which is preliminary data.</text>
</comment>
<keyword evidence="1" id="KW-1133">Transmembrane helix</keyword>
<dbReference type="AlphaFoldDB" id="A0A317Q7I6"/>
<protein>
    <submittedName>
        <fullName evidence="2">Uncharacterized protein</fullName>
    </submittedName>
</protein>
<evidence type="ECO:0000256" key="1">
    <source>
        <dbReference type="SAM" id="Phobius"/>
    </source>
</evidence>
<dbReference type="OrthoDB" id="6497783at2"/>
<evidence type="ECO:0000313" key="2">
    <source>
        <dbReference type="EMBL" id="PWW11660.1"/>
    </source>
</evidence>